<evidence type="ECO:0000256" key="3">
    <source>
        <dbReference type="ARBA" id="ARBA00011738"/>
    </source>
</evidence>
<dbReference type="GO" id="GO:0043768">
    <property type="term" value="F:S-ribosylhomocysteine lyase activity"/>
    <property type="evidence" value="ECO:0007669"/>
    <property type="project" value="UniProtKB-UniRule"/>
</dbReference>
<keyword evidence="6 14" id="KW-0673">Quorum sensing</keyword>
<comment type="similarity">
    <text evidence="2 14">Belongs to the LuxS family.</text>
</comment>
<dbReference type="KEGG" id="tper:IWA51_10710"/>
<evidence type="ECO:0000256" key="6">
    <source>
        <dbReference type="ARBA" id="ARBA00022654"/>
    </source>
</evidence>
<evidence type="ECO:0000256" key="8">
    <source>
        <dbReference type="ARBA" id="ARBA00022929"/>
    </source>
</evidence>
<proteinExistence type="inferred from homology"/>
<dbReference type="Pfam" id="PF02664">
    <property type="entry name" value="LuxS"/>
    <property type="match status" value="1"/>
</dbReference>
<dbReference type="PRINTS" id="PR01487">
    <property type="entry name" value="LUXSPROTEIN"/>
</dbReference>
<keyword evidence="9 14" id="KW-0408">Iron</keyword>
<evidence type="ECO:0000256" key="7">
    <source>
        <dbReference type="ARBA" id="ARBA00022723"/>
    </source>
</evidence>
<reference evidence="15 16" key="1">
    <citation type="submission" date="2020-11" db="EMBL/GenBank/DDBJ databases">
        <title>Treponema Peruensis nv. sp., first commensal Treponema isolated from human feces.</title>
        <authorList>
            <person name="Belkhou C."/>
            <person name="Raes J."/>
        </authorList>
    </citation>
    <scope>NUCLEOTIDE SEQUENCE [LARGE SCALE GENOMIC DNA]</scope>
    <source>
        <strain evidence="15 16">RCC2812</strain>
    </source>
</reference>
<dbReference type="PANTHER" id="PTHR35799:SF1">
    <property type="entry name" value="S-RIBOSYLHOMOCYSTEINE LYASE"/>
    <property type="match status" value="1"/>
</dbReference>
<dbReference type="GO" id="GO:0005506">
    <property type="term" value="F:iron ion binding"/>
    <property type="evidence" value="ECO:0007669"/>
    <property type="project" value="InterPro"/>
</dbReference>
<sequence length="166" mass="18875">MKTEEAQKHTAGNYNVDSFNLDHTKVTAPFVRLAAKKHGKKGDIVSKYDIRFCQPNKEFMSTGAIHTLEHLVAEYIRDELPGIVIDFSPMGCRTGFYFTVWGDHEESYIAEHLVNVLEKVAVWDREVPAATEKECGNYKDHNLEEAKVLAAKWVEGIKKTGWNCCK</sequence>
<dbReference type="Proteomes" id="UP000595224">
    <property type="component" value="Chromosome"/>
</dbReference>
<feature type="binding site" evidence="14">
    <location>
        <position position="135"/>
    </location>
    <ligand>
        <name>Fe cation</name>
        <dbReference type="ChEBI" id="CHEBI:24875"/>
    </ligand>
</feature>
<dbReference type="AlphaFoldDB" id="A0A7T3V520"/>
<dbReference type="NCBIfam" id="NF002604">
    <property type="entry name" value="PRK02260.1-4"/>
    <property type="match status" value="1"/>
</dbReference>
<evidence type="ECO:0000256" key="5">
    <source>
        <dbReference type="ARBA" id="ARBA00015130"/>
    </source>
</evidence>
<dbReference type="EC" id="4.4.1.21" evidence="4 14"/>
<dbReference type="SUPFAM" id="SSF63411">
    <property type="entry name" value="LuxS/MPP-like metallohydrolase"/>
    <property type="match status" value="1"/>
</dbReference>
<dbReference type="InterPro" id="IPR037005">
    <property type="entry name" value="LuxS_sf"/>
</dbReference>
<evidence type="ECO:0000256" key="14">
    <source>
        <dbReference type="HAMAP-Rule" id="MF_00091"/>
    </source>
</evidence>
<evidence type="ECO:0000256" key="10">
    <source>
        <dbReference type="ARBA" id="ARBA00023239"/>
    </source>
</evidence>
<dbReference type="InterPro" id="IPR011249">
    <property type="entry name" value="Metalloenz_LuxS/M16"/>
</dbReference>
<dbReference type="RefSeq" id="WP_177528610.1">
    <property type="nucleotide sequence ID" value="NZ_CBCSHE010000008.1"/>
</dbReference>
<dbReference type="HAMAP" id="MF_00091">
    <property type="entry name" value="LuxS"/>
    <property type="match status" value="1"/>
</dbReference>
<dbReference type="PIRSF" id="PIRSF006160">
    <property type="entry name" value="AI2"/>
    <property type="match status" value="1"/>
</dbReference>
<keyword evidence="16" id="KW-1185">Reference proteome</keyword>
<dbReference type="Gene3D" id="3.30.1360.80">
    <property type="entry name" value="S-ribosylhomocysteinase (LuxS)"/>
    <property type="match status" value="1"/>
</dbReference>
<comment type="function">
    <text evidence="11 14">Involved in the synthesis of autoinducer 2 (AI-2) which is secreted by bacteria and is used to communicate both the cell density and the metabolic potential of the environment. The regulation of gene expression in response to changes in cell density is called quorum sensing. Catalyzes the transformation of S-ribosylhomocysteine (RHC) to homocysteine (HC) and 4,5-dihydroxy-2,3-pentadione (DPD).</text>
</comment>
<evidence type="ECO:0000256" key="13">
    <source>
        <dbReference type="ARBA" id="ARBA00031777"/>
    </source>
</evidence>
<dbReference type="EMBL" id="CP064936">
    <property type="protein sequence ID" value="QQA00714.1"/>
    <property type="molecule type" value="Genomic_DNA"/>
</dbReference>
<evidence type="ECO:0000256" key="1">
    <source>
        <dbReference type="ARBA" id="ARBA00000297"/>
    </source>
</evidence>
<keyword evidence="7 14" id="KW-0479">Metal-binding</keyword>
<organism evidence="15 16">
    <name type="scientific">Treponema peruense</name>
    <dbReference type="NCBI Taxonomy" id="2787628"/>
    <lineage>
        <taxon>Bacteria</taxon>
        <taxon>Pseudomonadati</taxon>
        <taxon>Spirochaetota</taxon>
        <taxon>Spirochaetia</taxon>
        <taxon>Spirochaetales</taxon>
        <taxon>Treponemataceae</taxon>
        <taxon>Treponema</taxon>
    </lineage>
</organism>
<protein>
    <recommendedName>
        <fullName evidence="5 14">S-ribosylhomocysteine lyase</fullName>
        <ecNumber evidence="4 14">4.4.1.21</ecNumber>
    </recommendedName>
    <alternativeName>
        <fullName evidence="12 14">AI-2 synthesis protein</fullName>
    </alternativeName>
    <alternativeName>
        <fullName evidence="13 14">Autoinducer-2 production protein LuxS</fullName>
    </alternativeName>
</protein>
<evidence type="ECO:0000256" key="12">
    <source>
        <dbReference type="ARBA" id="ARBA00030600"/>
    </source>
</evidence>
<accession>A0A7T3V520</accession>
<evidence type="ECO:0000313" key="15">
    <source>
        <dbReference type="EMBL" id="QQA00714.1"/>
    </source>
</evidence>
<evidence type="ECO:0000256" key="9">
    <source>
        <dbReference type="ARBA" id="ARBA00023004"/>
    </source>
</evidence>
<dbReference type="GO" id="GO:0009372">
    <property type="term" value="P:quorum sensing"/>
    <property type="evidence" value="ECO:0007669"/>
    <property type="project" value="UniProtKB-UniRule"/>
</dbReference>
<name>A0A7T3V520_9SPIR</name>
<keyword evidence="8 14" id="KW-0071">Autoinducer synthesis</keyword>
<comment type="catalytic activity">
    <reaction evidence="1 14">
        <text>S-(5-deoxy-D-ribos-5-yl)-L-homocysteine = (S)-4,5-dihydroxypentane-2,3-dione + L-homocysteine</text>
        <dbReference type="Rhea" id="RHEA:17753"/>
        <dbReference type="ChEBI" id="CHEBI:29484"/>
        <dbReference type="ChEBI" id="CHEBI:58195"/>
        <dbReference type="ChEBI" id="CHEBI:58199"/>
        <dbReference type="EC" id="4.4.1.21"/>
    </reaction>
</comment>
<gene>
    <name evidence="14" type="primary">luxS</name>
    <name evidence="15" type="ORF">IWA51_10710</name>
</gene>
<dbReference type="PANTHER" id="PTHR35799">
    <property type="entry name" value="S-RIBOSYLHOMOCYSTEINE LYASE"/>
    <property type="match status" value="1"/>
</dbReference>
<feature type="binding site" evidence="14">
    <location>
        <position position="66"/>
    </location>
    <ligand>
        <name>Fe cation</name>
        <dbReference type="ChEBI" id="CHEBI:24875"/>
    </ligand>
</feature>
<comment type="subunit">
    <text evidence="3 14">Homodimer.</text>
</comment>
<evidence type="ECO:0000256" key="11">
    <source>
        <dbReference type="ARBA" id="ARBA00024654"/>
    </source>
</evidence>
<comment type="cofactor">
    <cofactor evidence="14">
        <name>Fe cation</name>
        <dbReference type="ChEBI" id="CHEBI:24875"/>
    </cofactor>
    <text evidence="14">Binds 1 Fe cation per subunit.</text>
</comment>
<dbReference type="InterPro" id="IPR003815">
    <property type="entry name" value="S-ribosylhomocysteinase"/>
</dbReference>
<keyword evidence="10 14" id="KW-0456">Lyase</keyword>
<evidence type="ECO:0000256" key="2">
    <source>
        <dbReference type="ARBA" id="ARBA00007311"/>
    </source>
</evidence>
<feature type="binding site" evidence="14">
    <location>
        <position position="70"/>
    </location>
    <ligand>
        <name>Fe cation</name>
        <dbReference type="ChEBI" id="CHEBI:24875"/>
    </ligand>
</feature>
<evidence type="ECO:0000313" key="16">
    <source>
        <dbReference type="Proteomes" id="UP000595224"/>
    </source>
</evidence>
<evidence type="ECO:0000256" key="4">
    <source>
        <dbReference type="ARBA" id="ARBA00012240"/>
    </source>
</evidence>